<dbReference type="GO" id="GO:0015221">
    <property type="term" value="F:lipopolysaccharide transmembrane transporter activity"/>
    <property type="evidence" value="ECO:0007669"/>
    <property type="project" value="InterPro"/>
</dbReference>
<dbReference type="Pfam" id="PF06835">
    <property type="entry name" value="LptC"/>
    <property type="match status" value="1"/>
</dbReference>
<dbReference type="EMBL" id="QGNA01000003">
    <property type="protein sequence ID" value="PWS36857.1"/>
    <property type="molecule type" value="Genomic_DNA"/>
</dbReference>
<evidence type="ECO:0000313" key="2">
    <source>
        <dbReference type="Proteomes" id="UP000245765"/>
    </source>
</evidence>
<name>A0A317FFN3_9PROT</name>
<comment type="caution">
    <text evidence="1">The sequence shown here is derived from an EMBL/GenBank/DDBJ whole genome shotgun (WGS) entry which is preliminary data.</text>
</comment>
<accession>A0A317FFN3</accession>
<gene>
    <name evidence="1" type="primary">lptC</name>
    <name evidence="1" type="ORF">DFH01_15010</name>
</gene>
<dbReference type="Gene3D" id="2.60.450.10">
    <property type="entry name" value="Lipopolysaccharide (LPS) transport protein A like domain"/>
    <property type="match status" value="1"/>
</dbReference>
<dbReference type="OrthoDB" id="8441710at2"/>
<sequence length="208" mass="22464">MPPPSRRRAPPTAGQLMRRRVAVAVAKRVLPLAAVALLAAIALWPEIESAADRGRVAFKRVTEVRPDALSVVQPRFQGLDEQNRPYTVTADTAVQAGSEEVVQLRAPRADLLLTDGGWLYMEAREGRYDRPRNHLDLAGRVTIHHDDGTQFVTDRAAIDVTGGNAAGDSPVAAQGPFGTLTAEGFRLRDRGQVVVFTGKARAVLEGTP</sequence>
<proteinExistence type="predicted"/>
<protein>
    <submittedName>
        <fullName evidence="1">LPS export ABC transporter periplasmic protein LptC</fullName>
    </submittedName>
</protein>
<reference evidence="2" key="1">
    <citation type="submission" date="2018-05" db="EMBL/GenBank/DDBJ databases">
        <authorList>
            <person name="Du Z."/>
            <person name="Wang X."/>
        </authorList>
    </citation>
    <scope>NUCLEOTIDE SEQUENCE [LARGE SCALE GENOMIC DNA]</scope>
    <source>
        <strain evidence="2">CQN31</strain>
    </source>
</reference>
<dbReference type="InterPro" id="IPR026265">
    <property type="entry name" value="LptC"/>
</dbReference>
<organism evidence="1 2">
    <name type="scientific">Falsiroseomonas bella</name>
    <dbReference type="NCBI Taxonomy" id="2184016"/>
    <lineage>
        <taxon>Bacteria</taxon>
        <taxon>Pseudomonadati</taxon>
        <taxon>Pseudomonadota</taxon>
        <taxon>Alphaproteobacteria</taxon>
        <taxon>Acetobacterales</taxon>
        <taxon>Roseomonadaceae</taxon>
        <taxon>Falsiroseomonas</taxon>
    </lineage>
</organism>
<dbReference type="AlphaFoldDB" id="A0A317FFN3"/>
<dbReference type="Proteomes" id="UP000245765">
    <property type="component" value="Unassembled WGS sequence"/>
</dbReference>
<evidence type="ECO:0000313" key="1">
    <source>
        <dbReference type="EMBL" id="PWS36857.1"/>
    </source>
</evidence>
<keyword evidence="2" id="KW-1185">Reference proteome</keyword>
<dbReference type="GO" id="GO:0005886">
    <property type="term" value="C:plasma membrane"/>
    <property type="evidence" value="ECO:0007669"/>
    <property type="project" value="InterPro"/>
</dbReference>
<dbReference type="InterPro" id="IPR010664">
    <property type="entry name" value="LipoPS_assembly_LptC-rel"/>
</dbReference>
<dbReference type="NCBIfam" id="TIGR04409">
    <property type="entry name" value="LptC_YrbK"/>
    <property type="match status" value="1"/>
</dbReference>